<evidence type="ECO:0000313" key="11">
    <source>
        <dbReference type="EMBL" id="CAO81418.1"/>
    </source>
</evidence>
<keyword evidence="3 9" id="KW-1003">Cell membrane</keyword>
<dbReference type="EMBL" id="CU466930">
    <property type="protein sequence ID" value="CAO81418.1"/>
    <property type="molecule type" value="Genomic_DNA"/>
</dbReference>
<evidence type="ECO:0000256" key="6">
    <source>
        <dbReference type="ARBA" id="ARBA00022989"/>
    </source>
</evidence>
<keyword evidence="8 9" id="KW-0012">Acyltransferase</keyword>
<feature type="transmembrane region" description="Helical" evidence="10">
    <location>
        <begin position="97"/>
        <end position="115"/>
    </location>
</feature>
<keyword evidence="4 9" id="KW-0808">Transferase</keyword>
<accession>B0VFX6</accession>
<dbReference type="Pfam" id="PF03062">
    <property type="entry name" value="MBOAT"/>
    <property type="match status" value="1"/>
</dbReference>
<feature type="transmembrane region" description="Helical" evidence="10">
    <location>
        <begin position="267"/>
        <end position="287"/>
    </location>
</feature>
<dbReference type="GO" id="GO:0042121">
    <property type="term" value="P:alginic acid biosynthetic process"/>
    <property type="evidence" value="ECO:0007669"/>
    <property type="project" value="InterPro"/>
</dbReference>
<dbReference type="InterPro" id="IPR051085">
    <property type="entry name" value="MB_O-acyltransferase"/>
</dbReference>
<reference evidence="11 12" key="1">
    <citation type="journal article" date="2008" name="J. Bacteriol.">
        <title>'Candidatus Cloacamonas acidaminovorans': genome sequence reconstruction provides a first glimpse of a new bacterial division.</title>
        <authorList>
            <person name="Pelletier E."/>
            <person name="Kreimeyer A."/>
            <person name="Bocs S."/>
            <person name="Rouy Z."/>
            <person name="Gyapay G."/>
            <person name="Chouari R."/>
            <person name="Riviere D."/>
            <person name="Ganesan A."/>
            <person name="Daegelen P."/>
            <person name="Sghir A."/>
            <person name="Cohen G.N."/>
            <person name="Medigue C."/>
            <person name="Weissenbach J."/>
            <person name="Le Paslier D."/>
        </authorList>
    </citation>
    <scope>NUCLEOTIDE SEQUENCE [LARGE SCALE GENOMIC DNA]</scope>
    <source>
        <strain evidence="12">Evry</strain>
    </source>
</reference>
<comment type="similarity">
    <text evidence="2 9">Belongs to the membrane-bound acyltransferase family.</text>
</comment>
<protein>
    <submittedName>
        <fullName evidence="11">Alginate O-acetylation protein</fullName>
    </submittedName>
</protein>
<keyword evidence="7 9" id="KW-0472">Membrane</keyword>
<keyword evidence="12" id="KW-1185">Reference proteome</keyword>
<keyword evidence="5 10" id="KW-0812">Transmembrane</keyword>
<evidence type="ECO:0000256" key="5">
    <source>
        <dbReference type="ARBA" id="ARBA00022692"/>
    </source>
</evidence>
<dbReference type="GO" id="GO:0005886">
    <property type="term" value="C:plasma membrane"/>
    <property type="evidence" value="ECO:0007669"/>
    <property type="project" value="UniProtKB-SubCell"/>
</dbReference>
<evidence type="ECO:0000256" key="2">
    <source>
        <dbReference type="ARBA" id="ARBA00010323"/>
    </source>
</evidence>
<dbReference type="InterPro" id="IPR024194">
    <property type="entry name" value="Ac/AlaTfrase_AlgI/DltB"/>
</dbReference>
<dbReference type="AlphaFoldDB" id="B0VFX6"/>
<dbReference type="eggNOG" id="COG1696">
    <property type="taxonomic scope" value="Bacteria"/>
</dbReference>
<dbReference type="GO" id="GO:0016746">
    <property type="term" value="F:acyltransferase activity"/>
    <property type="evidence" value="ECO:0007669"/>
    <property type="project" value="UniProtKB-KW"/>
</dbReference>
<dbReference type="Proteomes" id="UP000002019">
    <property type="component" value="Chromosome"/>
</dbReference>
<evidence type="ECO:0000256" key="1">
    <source>
        <dbReference type="ARBA" id="ARBA00004651"/>
    </source>
</evidence>
<dbReference type="OrthoDB" id="9805788at2"/>
<dbReference type="PIRSF" id="PIRSF500217">
    <property type="entry name" value="AlgI"/>
    <property type="match status" value="1"/>
</dbReference>
<feature type="transmembrane region" description="Helical" evidence="10">
    <location>
        <begin position="422"/>
        <end position="440"/>
    </location>
</feature>
<feature type="transmembrane region" description="Helical" evidence="10">
    <location>
        <begin position="20"/>
        <end position="38"/>
    </location>
</feature>
<dbReference type="PIRSF" id="PIRSF016636">
    <property type="entry name" value="AlgI_DltB"/>
    <property type="match status" value="1"/>
</dbReference>
<dbReference type="RefSeq" id="WP_015425276.1">
    <property type="nucleotide sequence ID" value="NC_020449.1"/>
</dbReference>
<feature type="transmembrane region" description="Helical" evidence="10">
    <location>
        <begin position="165"/>
        <end position="185"/>
    </location>
</feature>
<evidence type="ECO:0000256" key="3">
    <source>
        <dbReference type="ARBA" id="ARBA00022475"/>
    </source>
</evidence>
<evidence type="ECO:0000256" key="10">
    <source>
        <dbReference type="SAM" id="Phobius"/>
    </source>
</evidence>
<name>B0VFX6_CLOAI</name>
<dbReference type="InterPro" id="IPR004299">
    <property type="entry name" value="MBOAT_fam"/>
</dbReference>
<feature type="transmembrane region" description="Helical" evidence="10">
    <location>
        <begin position="348"/>
        <end position="364"/>
    </location>
</feature>
<comment type="subcellular location">
    <subcellularLocation>
        <location evidence="1">Cell membrane</location>
        <topology evidence="1">Multi-pass membrane protein</topology>
    </subcellularLocation>
</comment>
<dbReference type="PANTHER" id="PTHR13285">
    <property type="entry name" value="ACYLTRANSFERASE"/>
    <property type="match status" value="1"/>
</dbReference>
<dbReference type="HOGENOM" id="CLU_025255_4_1_0"/>
<keyword evidence="6 10" id="KW-1133">Transmembrane helix</keyword>
<evidence type="ECO:0000256" key="9">
    <source>
        <dbReference type="PIRNR" id="PIRNR016636"/>
    </source>
</evidence>
<evidence type="ECO:0000313" key="12">
    <source>
        <dbReference type="Proteomes" id="UP000002019"/>
    </source>
</evidence>
<proteinExistence type="inferred from homology"/>
<feature type="transmembrane region" description="Helical" evidence="10">
    <location>
        <begin position="67"/>
        <end position="85"/>
    </location>
</feature>
<feature type="transmembrane region" description="Helical" evidence="10">
    <location>
        <begin position="135"/>
        <end position="153"/>
    </location>
</feature>
<evidence type="ECO:0000256" key="7">
    <source>
        <dbReference type="ARBA" id="ARBA00023136"/>
    </source>
</evidence>
<dbReference type="STRING" id="459349.CLOAM1579"/>
<dbReference type="PANTHER" id="PTHR13285:SF23">
    <property type="entry name" value="TEICHOIC ACID D-ALANYLTRANSFERASE"/>
    <property type="match status" value="1"/>
</dbReference>
<dbReference type="InterPro" id="IPR028362">
    <property type="entry name" value="AlgI"/>
</dbReference>
<evidence type="ECO:0000256" key="8">
    <source>
        <dbReference type="ARBA" id="ARBA00023315"/>
    </source>
</evidence>
<feature type="transmembrane region" description="Helical" evidence="10">
    <location>
        <begin position="376"/>
        <end position="393"/>
    </location>
</feature>
<dbReference type="KEGG" id="caci:CLOAM1579"/>
<feature type="transmembrane region" description="Helical" evidence="10">
    <location>
        <begin position="452"/>
        <end position="472"/>
    </location>
</feature>
<gene>
    <name evidence="11" type="ordered locus">CLOAM1579</name>
</gene>
<sequence length="487" mass="56360">MPPLIQNILNSLVYDPQKPLLFHSTFFLFFFIVVLLFYPLVVNKVKVRTWYLMLASLYFYYKTSGSFIILLLITSLINFGLGAFIYNAQSKATKRFYLWLSVFWNLGSLGYFKYTNFIITTINQIFGGQLPLYDIFLPVGISFFTFQTWSYTLDIYFGKLKPLKSFVDFTFFVSFFPQLVAGPIVRASYFIPQIHKKLSLDKDTIAKALILIFSGLIKKGVIADYLSVNFVDRIFENPALFSGLENLLGVYAYALQIYCDFSGYSDIAIGLAALLGFSLPVNFLTPYRASSVTDFWRRWHISLSTWLRDYLYIPLGGNRKGKARQYLNLMITMLLGGLWHGASWNFVVWGGIHGLALVLDKMLLRLKIMQTKVMKVIGVIVTFHFVCFGWIFFRSPDFSRAGMMLNRIFTAFNGSIFWQWLTQYRICAILILTGFVFHWMPDSYNNALQKTLSKAPVILQSLLLAIVIWILFQFRSAEIQPFIYFQF</sequence>
<organism evidence="11 12">
    <name type="scientific">Cloacimonas acidaminovorans (strain Evry)</name>
    <dbReference type="NCBI Taxonomy" id="459349"/>
    <lineage>
        <taxon>Bacteria</taxon>
        <taxon>Pseudomonadati</taxon>
        <taxon>Candidatus Cloacimonadota</taxon>
        <taxon>Candidatus Cloacimonadia</taxon>
        <taxon>Candidatus Cloacimonadales</taxon>
        <taxon>Candidatus Cloacimonadaceae</taxon>
        <taxon>Candidatus Cloacimonas</taxon>
    </lineage>
</organism>
<evidence type="ECO:0000256" key="4">
    <source>
        <dbReference type="ARBA" id="ARBA00022679"/>
    </source>
</evidence>